<dbReference type="Gene3D" id="1.10.20.140">
    <property type="match status" value="1"/>
</dbReference>
<dbReference type="FunFam" id="1.10.20.140:FF:000001">
    <property type="entry name" value="tRNA dimethylallyltransferase"/>
    <property type="match status" value="1"/>
</dbReference>
<feature type="site" description="Interaction with substrate tRNA" evidence="10">
    <location>
        <position position="127"/>
    </location>
</feature>
<dbReference type="InterPro" id="IPR018022">
    <property type="entry name" value="IPT"/>
</dbReference>
<keyword evidence="6 10" id="KW-0547">Nucleotide-binding</keyword>
<evidence type="ECO:0000256" key="6">
    <source>
        <dbReference type="ARBA" id="ARBA00022741"/>
    </source>
</evidence>
<comment type="caution">
    <text evidence="14">The sequence shown here is derived from an EMBL/GenBank/DDBJ whole genome shotgun (WGS) entry which is preliminary data.</text>
</comment>
<evidence type="ECO:0000256" key="4">
    <source>
        <dbReference type="ARBA" id="ARBA00022679"/>
    </source>
</evidence>
<feature type="site" description="Interaction with substrate tRNA" evidence="10">
    <location>
        <position position="104"/>
    </location>
</feature>
<evidence type="ECO:0000256" key="8">
    <source>
        <dbReference type="ARBA" id="ARBA00022842"/>
    </source>
</evidence>
<feature type="binding site" evidence="10">
    <location>
        <begin position="12"/>
        <end position="19"/>
    </location>
    <ligand>
        <name>ATP</name>
        <dbReference type="ChEBI" id="CHEBI:30616"/>
    </ligand>
</feature>
<feature type="region of interest" description="Interaction with substrate tRNA" evidence="10">
    <location>
        <begin position="37"/>
        <end position="40"/>
    </location>
</feature>
<comment type="subunit">
    <text evidence="10">Monomer.</text>
</comment>
<comment type="caution">
    <text evidence="10">Lacks conserved residue(s) required for the propagation of feature annotation.</text>
</comment>
<evidence type="ECO:0000256" key="5">
    <source>
        <dbReference type="ARBA" id="ARBA00022694"/>
    </source>
</evidence>
<sequence>MTENIPLIVIVGPTACGKTALAVELAKRLDGEVVSGDSMQIYQKMDIATAKPTFQEMEGIPHHLLDFVAPDDTSFSVADYVPLAHNCIEEIAQRGKTPILAGGTGMYISSVVENITFAEIESSPEVRSKLTALCQRKGSQYLYEQLKEIDPQLAEKLHPNNEGRVIRALEVYELTGVPMSEHQRRSRLVPGRYQVCMIGLNFRDRQKLYERINHRVDLMIEAGLLEEAREIRRIYCGTACQAIGYKELEPYFLGNESLQTCIENLKRATRRYAKRQLTWFRREKNIHWLYVDDYELPQDIVNQAQKIVHSENIL</sequence>
<dbReference type="GO" id="GO:0005524">
    <property type="term" value="F:ATP binding"/>
    <property type="evidence" value="ECO:0007669"/>
    <property type="project" value="UniProtKB-UniRule"/>
</dbReference>
<dbReference type="EC" id="2.5.1.75" evidence="10"/>
<keyword evidence="15" id="KW-1185">Reference proteome</keyword>
<gene>
    <name evidence="10 14" type="primary">miaA</name>
    <name evidence="14" type="ORF">H8705_01880</name>
</gene>
<accession>A0A926EMC7</accession>
<protein>
    <recommendedName>
        <fullName evidence="10">tRNA dimethylallyltransferase</fullName>
        <ecNumber evidence="10">2.5.1.75</ecNumber>
    </recommendedName>
    <alternativeName>
        <fullName evidence="10">Dimethylallyl diphosphate:tRNA dimethylallyltransferase</fullName>
        <shortName evidence="10">DMAPP:tRNA dimethylallyltransferase</shortName>
        <shortName evidence="10">DMATase</shortName>
    </alternativeName>
    <alternativeName>
        <fullName evidence="10">Isopentenyl-diphosphate:tRNA isopentenyltransferase</fullName>
        <shortName evidence="10">IPP transferase</shortName>
        <shortName evidence="10">IPPT</shortName>
        <shortName evidence="10">IPTase</shortName>
    </alternativeName>
</protein>
<dbReference type="RefSeq" id="WP_262394154.1">
    <property type="nucleotide sequence ID" value="NZ_JACRTD010000001.1"/>
</dbReference>
<dbReference type="PANTHER" id="PTHR11088:SF60">
    <property type="entry name" value="TRNA DIMETHYLALLYLTRANSFERASE"/>
    <property type="match status" value="1"/>
</dbReference>
<evidence type="ECO:0000256" key="1">
    <source>
        <dbReference type="ARBA" id="ARBA00001946"/>
    </source>
</evidence>
<evidence type="ECO:0000256" key="10">
    <source>
        <dbReference type="HAMAP-Rule" id="MF_00185"/>
    </source>
</evidence>
<dbReference type="Gene3D" id="3.40.50.300">
    <property type="entry name" value="P-loop containing nucleotide triphosphate hydrolases"/>
    <property type="match status" value="1"/>
</dbReference>
<name>A0A926EMC7_9FIRM</name>
<dbReference type="InterPro" id="IPR039657">
    <property type="entry name" value="Dimethylallyltransferase"/>
</dbReference>
<dbReference type="NCBIfam" id="TIGR00174">
    <property type="entry name" value="miaA"/>
    <property type="match status" value="1"/>
</dbReference>
<dbReference type="GO" id="GO:0052381">
    <property type="term" value="F:tRNA dimethylallyltransferase activity"/>
    <property type="evidence" value="ECO:0007669"/>
    <property type="project" value="UniProtKB-UniRule"/>
</dbReference>
<comment type="cofactor">
    <cofactor evidence="1 10">
        <name>Mg(2+)</name>
        <dbReference type="ChEBI" id="CHEBI:18420"/>
    </cofactor>
</comment>
<dbReference type="PANTHER" id="PTHR11088">
    <property type="entry name" value="TRNA DIMETHYLALLYLTRANSFERASE"/>
    <property type="match status" value="1"/>
</dbReference>
<dbReference type="InterPro" id="IPR027417">
    <property type="entry name" value="P-loop_NTPase"/>
</dbReference>
<evidence type="ECO:0000256" key="3">
    <source>
        <dbReference type="ARBA" id="ARBA00005842"/>
    </source>
</evidence>
<dbReference type="GO" id="GO:0006400">
    <property type="term" value="P:tRNA modification"/>
    <property type="evidence" value="ECO:0007669"/>
    <property type="project" value="TreeGrafter"/>
</dbReference>
<dbReference type="Proteomes" id="UP000623678">
    <property type="component" value="Unassembled WGS sequence"/>
</dbReference>
<reference evidence="14" key="1">
    <citation type="submission" date="2020-08" db="EMBL/GenBank/DDBJ databases">
        <title>Genome public.</title>
        <authorList>
            <person name="Liu C."/>
            <person name="Sun Q."/>
        </authorList>
    </citation>
    <scope>NUCLEOTIDE SEQUENCE</scope>
    <source>
        <strain evidence="14">NSJ-64</strain>
    </source>
</reference>
<evidence type="ECO:0000256" key="13">
    <source>
        <dbReference type="RuleBase" id="RU003785"/>
    </source>
</evidence>
<keyword evidence="7 10" id="KW-0067">ATP-binding</keyword>
<evidence type="ECO:0000313" key="14">
    <source>
        <dbReference type="EMBL" id="MBC8584331.1"/>
    </source>
</evidence>
<dbReference type="Pfam" id="PF01715">
    <property type="entry name" value="IPPT"/>
    <property type="match status" value="1"/>
</dbReference>
<evidence type="ECO:0000256" key="9">
    <source>
        <dbReference type="ARBA" id="ARBA00049563"/>
    </source>
</evidence>
<keyword evidence="4 10" id="KW-0808">Transferase</keyword>
<dbReference type="AlphaFoldDB" id="A0A926EMC7"/>
<evidence type="ECO:0000256" key="12">
    <source>
        <dbReference type="RuleBase" id="RU003784"/>
    </source>
</evidence>
<dbReference type="SUPFAM" id="SSF52540">
    <property type="entry name" value="P-loop containing nucleoside triphosphate hydrolases"/>
    <property type="match status" value="1"/>
</dbReference>
<comment type="similarity">
    <text evidence="3 10 13">Belongs to the IPP transferase family.</text>
</comment>
<keyword evidence="5 10" id="KW-0819">tRNA processing</keyword>
<organism evidence="14 15">
    <name type="scientific">Youxingia wuxianensis</name>
    <dbReference type="NCBI Taxonomy" id="2763678"/>
    <lineage>
        <taxon>Bacteria</taxon>
        <taxon>Bacillati</taxon>
        <taxon>Bacillota</taxon>
        <taxon>Clostridia</taxon>
        <taxon>Eubacteriales</taxon>
        <taxon>Oscillospiraceae</taxon>
        <taxon>Youxingia</taxon>
    </lineage>
</organism>
<evidence type="ECO:0000256" key="11">
    <source>
        <dbReference type="RuleBase" id="RU003783"/>
    </source>
</evidence>
<dbReference type="EMBL" id="JACRTD010000001">
    <property type="protein sequence ID" value="MBC8584331.1"/>
    <property type="molecule type" value="Genomic_DNA"/>
</dbReference>
<keyword evidence="8 10" id="KW-0460">Magnesium</keyword>
<evidence type="ECO:0000256" key="7">
    <source>
        <dbReference type="ARBA" id="ARBA00022840"/>
    </source>
</evidence>
<comment type="function">
    <text evidence="2 10 12">Catalyzes the transfer of a dimethylallyl group onto the adenine at position 37 in tRNAs that read codons beginning with uridine, leading to the formation of N6-(dimethylallyl)adenosine (i(6)A).</text>
</comment>
<feature type="binding site" evidence="10">
    <location>
        <begin position="14"/>
        <end position="19"/>
    </location>
    <ligand>
        <name>substrate</name>
    </ligand>
</feature>
<proteinExistence type="inferred from homology"/>
<evidence type="ECO:0000313" key="15">
    <source>
        <dbReference type="Proteomes" id="UP000623678"/>
    </source>
</evidence>
<evidence type="ECO:0000256" key="2">
    <source>
        <dbReference type="ARBA" id="ARBA00003213"/>
    </source>
</evidence>
<dbReference type="HAMAP" id="MF_00185">
    <property type="entry name" value="IPP_trans"/>
    <property type="match status" value="1"/>
</dbReference>
<comment type="catalytic activity">
    <reaction evidence="9 10 11">
        <text>adenosine(37) in tRNA + dimethylallyl diphosphate = N(6)-dimethylallyladenosine(37) in tRNA + diphosphate</text>
        <dbReference type="Rhea" id="RHEA:26482"/>
        <dbReference type="Rhea" id="RHEA-COMP:10162"/>
        <dbReference type="Rhea" id="RHEA-COMP:10375"/>
        <dbReference type="ChEBI" id="CHEBI:33019"/>
        <dbReference type="ChEBI" id="CHEBI:57623"/>
        <dbReference type="ChEBI" id="CHEBI:74411"/>
        <dbReference type="ChEBI" id="CHEBI:74415"/>
        <dbReference type="EC" id="2.5.1.75"/>
    </reaction>
</comment>